<dbReference type="EMBL" id="JBEDUW010000007">
    <property type="protein sequence ID" value="KAK9911523.1"/>
    <property type="molecule type" value="Genomic_DNA"/>
</dbReference>
<keyword evidence="1" id="KW-0812">Transmembrane</keyword>
<evidence type="ECO:0000313" key="3">
    <source>
        <dbReference type="Proteomes" id="UP001457282"/>
    </source>
</evidence>
<comment type="caution">
    <text evidence="2">The sequence shown here is derived from an EMBL/GenBank/DDBJ whole genome shotgun (WGS) entry which is preliminary data.</text>
</comment>
<proteinExistence type="predicted"/>
<evidence type="ECO:0008006" key="4">
    <source>
        <dbReference type="Google" id="ProtNLM"/>
    </source>
</evidence>
<feature type="transmembrane region" description="Helical" evidence="1">
    <location>
        <begin position="67"/>
        <end position="93"/>
    </location>
</feature>
<evidence type="ECO:0000313" key="2">
    <source>
        <dbReference type="EMBL" id="KAK9911523.1"/>
    </source>
</evidence>
<reference evidence="2 3" key="1">
    <citation type="journal article" date="2023" name="G3 (Bethesda)">
        <title>A chromosome-length genome assembly and annotation of blackberry (Rubus argutus, cv. 'Hillquist').</title>
        <authorList>
            <person name="Bruna T."/>
            <person name="Aryal R."/>
            <person name="Dudchenko O."/>
            <person name="Sargent D.J."/>
            <person name="Mead D."/>
            <person name="Buti M."/>
            <person name="Cavallini A."/>
            <person name="Hytonen T."/>
            <person name="Andres J."/>
            <person name="Pham M."/>
            <person name="Weisz D."/>
            <person name="Mascagni F."/>
            <person name="Usai G."/>
            <person name="Natali L."/>
            <person name="Bassil N."/>
            <person name="Fernandez G.E."/>
            <person name="Lomsadze A."/>
            <person name="Armour M."/>
            <person name="Olukolu B."/>
            <person name="Poorten T."/>
            <person name="Britton C."/>
            <person name="Davik J."/>
            <person name="Ashrafi H."/>
            <person name="Aiden E.L."/>
            <person name="Borodovsky M."/>
            <person name="Worthington M."/>
        </authorList>
    </citation>
    <scope>NUCLEOTIDE SEQUENCE [LARGE SCALE GENOMIC DNA]</scope>
    <source>
        <strain evidence="2">PI 553951</strain>
    </source>
</reference>
<sequence length="115" mass="12381">MGSGREAQRWFGLGPILAGHGRKQGAVTLMREDSHGWATGSVQLDWVIHGQRELGVASGDARADAMFGIGFCGAAAFFFFSSLFSSLFVFFLWSGHGDFVVKFVVLQARGYGCLG</sequence>
<protein>
    <recommendedName>
        <fullName evidence="4">NADH dehydrogenase subunit 6</fullName>
    </recommendedName>
</protein>
<name>A0AAW1VW01_RUBAR</name>
<gene>
    <name evidence="2" type="ORF">M0R45_035424</name>
</gene>
<keyword evidence="1" id="KW-1133">Transmembrane helix</keyword>
<evidence type="ECO:0000256" key="1">
    <source>
        <dbReference type="SAM" id="Phobius"/>
    </source>
</evidence>
<accession>A0AAW1VW01</accession>
<organism evidence="2 3">
    <name type="scientific">Rubus argutus</name>
    <name type="common">Southern blackberry</name>
    <dbReference type="NCBI Taxonomy" id="59490"/>
    <lineage>
        <taxon>Eukaryota</taxon>
        <taxon>Viridiplantae</taxon>
        <taxon>Streptophyta</taxon>
        <taxon>Embryophyta</taxon>
        <taxon>Tracheophyta</taxon>
        <taxon>Spermatophyta</taxon>
        <taxon>Magnoliopsida</taxon>
        <taxon>eudicotyledons</taxon>
        <taxon>Gunneridae</taxon>
        <taxon>Pentapetalae</taxon>
        <taxon>rosids</taxon>
        <taxon>fabids</taxon>
        <taxon>Rosales</taxon>
        <taxon>Rosaceae</taxon>
        <taxon>Rosoideae</taxon>
        <taxon>Rosoideae incertae sedis</taxon>
        <taxon>Rubus</taxon>
    </lineage>
</organism>
<dbReference type="AlphaFoldDB" id="A0AAW1VW01"/>
<dbReference type="Proteomes" id="UP001457282">
    <property type="component" value="Unassembled WGS sequence"/>
</dbReference>
<keyword evidence="1" id="KW-0472">Membrane</keyword>
<keyword evidence="3" id="KW-1185">Reference proteome</keyword>